<keyword evidence="10" id="KW-1185">Reference proteome</keyword>
<evidence type="ECO:0000313" key="10">
    <source>
        <dbReference type="Proteomes" id="UP000694941"/>
    </source>
</evidence>
<proteinExistence type="predicted"/>
<comment type="catalytic activity">
    <reaction evidence="7">
        <text>L-threonyl-[protein] + ATP = O-phospho-L-threonyl-[protein] + ADP + H(+)</text>
        <dbReference type="Rhea" id="RHEA:46608"/>
        <dbReference type="Rhea" id="RHEA-COMP:11060"/>
        <dbReference type="Rhea" id="RHEA-COMP:11605"/>
        <dbReference type="ChEBI" id="CHEBI:15378"/>
        <dbReference type="ChEBI" id="CHEBI:30013"/>
        <dbReference type="ChEBI" id="CHEBI:30616"/>
        <dbReference type="ChEBI" id="CHEBI:61977"/>
        <dbReference type="ChEBI" id="CHEBI:456216"/>
        <dbReference type="EC" id="2.7.11.1"/>
    </reaction>
</comment>
<dbReference type="Proteomes" id="UP000694941">
    <property type="component" value="Unplaced"/>
</dbReference>
<evidence type="ECO:0000256" key="5">
    <source>
        <dbReference type="ARBA" id="ARBA00022777"/>
    </source>
</evidence>
<evidence type="ECO:0000256" key="8">
    <source>
        <dbReference type="ARBA" id="ARBA00048679"/>
    </source>
</evidence>
<evidence type="ECO:0000256" key="2">
    <source>
        <dbReference type="ARBA" id="ARBA00022527"/>
    </source>
</evidence>
<keyword evidence="5" id="KW-0418">Kinase</keyword>
<feature type="non-terminal residue" evidence="11">
    <location>
        <position position="331"/>
    </location>
</feature>
<dbReference type="PROSITE" id="PS50011">
    <property type="entry name" value="PROTEIN_KINASE_DOM"/>
    <property type="match status" value="1"/>
</dbReference>
<evidence type="ECO:0000256" key="7">
    <source>
        <dbReference type="ARBA" id="ARBA00047899"/>
    </source>
</evidence>
<name>A0ABM1TNS1_LIMPO</name>
<evidence type="ECO:0000256" key="4">
    <source>
        <dbReference type="ARBA" id="ARBA00022741"/>
    </source>
</evidence>
<keyword evidence="6" id="KW-0067">ATP-binding</keyword>
<dbReference type="InterPro" id="IPR011009">
    <property type="entry name" value="Kinase-like_dom_sf"/>
</dbReference>
<dbReference type="Gene3D" id="1.10.510.10">
    <property type="entry name" value="Transferase(Phosphotransferase) domain 1"/>
    <property type="match status" value="1"/>
</dbReference>
<organism evidence="10 11">
    <name type="scientific">Limulus polyphemus</name>
    <name type="common">Atlantic horseshoe crab</name>
    <dbReference type="NCBI Taxonomy" id="6850"/>
    <lineage>
        <taxon>Eukaryota</taxon>
        <taxon>Metazoa</taxon>
        <taxon>Ecdysozoa</taxon>
        <taxon>Arthropoda</taxon>
        <taxon>Chelicerata</taxon>
        <taxon>Merostomata</taxon>
        <taxon>Xiphosura</taxon>
        <taxon>Limulidae</taxon>
        <taxon>Limulus</taxon>
    </lineage>
</organism>
<dbReference type="SUPFAM" id="SSF56112">
    <property type="entry name" value="Protein kinase-like (PK-like)"/>
    <property type="match status" value="1"/>
</dbReference>
<feature type="domain" description="Protein kinase" evidence="9">
    <location>
        <begin position="17"/>
        <end position="294"/>
    </location>
</feature>
<dbReference type="PANTHER" id="PTHR43671">
    <property type="entry name" value="SERINE/THREONINE-PROTEIN KINASE NEK"/>
    <property type="match status" value="1"/>
</dbReference>
<protein>
    <recommendedName>
        <fullName evidence="1">non-specific serine/threonine protein kinase</fullName>
        <ecNumber evidence="1">2.7.11.1</ecNumber>
    </recommendedName>
</protein>
<gene>
    <name evidence="11" type="primary">LOC106473375</name>
</gene>
<dbReference type="GeneID" id="106473375"/>
<keyword evidence="2" id="KW-0723">Serine/threonine-protein kinase</keyword>
<evidence type="ECO:0000256" key="3">
    <source>
        <dbReference type="ARBA" id="ARBA00022679"/>
    </source>
</evidence>
<dbReference type="Pfam" id="PF00069">
    <property type="entry name" value="Pkinase"/>
    <property type="match status" value="1"/>
</dbReference>
<dbReference type="InterPro" id="IPR050660">
    <property type="entry name" value="NEK_Ser/Thr_kinase"/>
</dbReference>
<reference evidence="11" key="1">
    <citation type="submission" date="2025-08" db="UniProtKB">
        <authorList>
            <consortium name="RefSeq"/>
        </authorList>
    </citation>
    <scope>IDENTIFICATION</scope>
    <source>
        <tissue evidence="11">Muscle</tissue>
    </source>
</reference>
<keyword evidence="4" id="KW-0547">Nucleotide-binding</keyword>
<evidence type="ECO:0000313" key="11">
    <source>
        <dbReference type="RefSeq" id="XP_022257527.1"/>
    </source>
</evidence>
<keyword evidence="3" id="KW-0808">Transferase</keyword>
<dbReference type="PANTHER" id="PTHR43671:SF98">
    <property type="entry name" value="SERINE_THREONINE-PROTEIN KINASE NEK11"/>
    <property type="match status" value="1"/>
</dbReference>
<sequence>MLLKDDSLIQKNQTFTVLIMRELGSSVLGAWTFFASAHGTDMCGINGLPLTPNSVRILGKFQKLKTIDHPRLCKYLDIIRGKHERLMVVSEHYKNNIQEKMVRGGSVSIQDIVQFAFDALDALEYIHHLGIVHRCLCPQNFLIDNQGRIKLSNYGLYYMTENGTCVPFPIGTPKYIAPEVLAGDVPTIDKHFMPTTHVPSGFKSDIWSFGIILLELTIGEMLWPNFTLEETFQTLLLAVQGTNKSFLTTLTTNDTVHRKLELLPKSLKYLIEDCLIVSPCKRPTAAELLEHHLFKENNLGRELRASFVEELFPFVSLRCEKLEIPTKATRT</sequence>
<evidence type="ECO:0000259" key="9">
    <source>
        <dbReference type="PROSITE" id="PS50011"/>
    </source>
</evidence>
<dbReference type="RefSeq" id="XP_022257527.1">
    <property type="nucleotide sequence ID" value="XM_022401819.1"/>
</dbReference>
<accession>A0ABM1TNS1</accession>
<dbReference type="EC" id="2.7.11.1" evidence="1"/>
<evidence type="ECO:0000256" key="6">
    <source>
        <dbReference type="ARBA" id="ARBA00022840"/>
    </source>
</evidence>
<dbReference type="InterPro" id="IPR000719">
    <property type="entry name" value="Prot_kinase_dom"/>
</dbReference>
<evidence type="ECO:0000256" key="1">
    <source>
        <dbReference type="ARBA" id="ARBA00012513"/>
    </source>
</evidence>
<comment type="catalytic activity">
    <reaction evidence="8">
        <text>L-seryl-[protein] + ATP = O-phospho-L-seryl-[protein] + ADP + H(+)</text>
        <dbReference type="Rhea" id="RHEA:17989"/>
        <dbReference type="Rhea" id="RHEA-COMP:9863"/>
        <dbReference type="Rhea" id="RHEA-COMP:11604"/>
        <dbReference type="ChEBI" id="CHEBI:15378"/>
        <dbReference type="ChEBI" id="CHEBI:29999"/>
        <dbReference type="ChEBI" id="CHEBI:30616"/>
        <dbReference type="ChEBI" id="CHEBI:83421"/>
        <dbReference type="ChEBI" id="CHEBI:456216"/>
        <dbReference type="EC" id="2.7.11.1"/>
    </reaction>
</comment>